<reference evidence="2 3" key="1">
    <citation type="journal article" date="2014" name="BMC Genomics">
        <title>Comparative genomics of the major fungal agents of human and animal Sporotrichosis: Sporothrix schenckii and Sporothrix brasiliensis.</title>
        <authorList>
            <person name="Teixeira M.M."/>
            <person name="de Almeida L.G."/>
            <person name="Kubitschek-Barreira P."/>
            <person name="Alves F.L."/>
            <person name="Kioshima E.S."/>
            <person name="Abadio A.K."/>
            <person name="Fernandes L."/>
            <person name="Derengowski L.S."/>
            <person name="Ferreira K.S."/>
            <person name="Souza R.C."/>
            <person name="Ruiz J.C."/>
            <person name="de Andrade N.C."/>
            <person name="Paes H.C."/>
            <person name="Nicola A.M."/>
            <person name="Albuquerque P."/>
            <person name="Gerber A.L."/>
            <person name="Martins V.P."/>
            <person name="Peconick L.D."/>
            <person name="Neto A.V."/>
            <person name="Chaucanez C.B."/>
            <person name="Silva P.A."/>
            <person name="Cunha O.L."/>
            <person name="de Oliveira F.F."/>
            <person name="dos Santos T.C."/>
            <person name="Barros A.L."/>
            <person name="Soares M.A."/>
            <person name="de Oliveira L.M."/>
            <person name="Marini M.M."/>
            <person name="Villalobos-Duno H."/>
            <person name="Cunha M.M."/>
            <person name="de Hoog S."/>
            <person name="da Silveira J.F."/>
            <person name="Henrissat B."/>
            <person name="Nino-Vega G.A."/>
            <person name="Cisalpino P.S."/>
            <person name="Mora-Montes H.M."/>
            <person name="Almeida S.R."/>
            <person name="Stajich J.E."/>
            <person name="Lopes-Bezerra L.M."/>
            <person name="Vasconcelos A.T."/>
            <person name="Felipe M.S."/>
        </authorList>
    </citation>
    <scope>NUCLEOTIDE SEQUENCE [LARGE SCALE GENOMIC DNA]</scope>
    <source>
        <strain evidence="2 3">1099-18</strain>
    </source>
</reference>
<dbReference type="GeneID" id="27672125"/>
<feature type="chain" id="PRO_5002455227" description="Secreted protein" evidence="1">
    <location>
        <begin position="18"/>
        <end position="92"/>
    </location>
</feature>
<dbReference type="Proteomes" id="UP000033710">
    <property type="component" value="Unassembled WGS sequence"/>
</dbReference>
<keyword evidence="1" id="KW-0732">Signal</keyword>
<dbReference type="VEuPathDB" id="FungiDB:SPSK_10431"/>
<reference evidence="2 3" key="2">
    <citation type="journal article" date="2015" name="Eukaryot. Cell">
        <title>Asexual propagation of a virulent clone complex in a human and feline outbreak of sporotrichosis.</title>
        <authorList>
            <person name="Teixeira Mde M."/>
            <person name="Rodrigues A.M."/>
            <person name="Tsui C.K."/>
            <person name="de Almeida L.G."/>
            <person name="Van Diepeningen A.D."/>
            <person name="van den Ende B.G."/>
            <person name="Fernandes G.F."/>
            <person name="Kano R."/>
            <person name="Hamelin R.C."/>
            <person name="Lopes-Bezerra L.M."/>
            <person name="Vasconcelos A.T."/>
            <person name="de Hoog S."/>
            <person name="de Camargo Z.P."/>
            <person name="Felipe M.S."/>
        </authorList>
    </citation>
    <scope>NUCLEOTIDE SEQUENCE [LARGE SCALE GENOMIC DNA]</scope>
    <source>
        <strain evidence="2 3">1099-18</strain>
    </source>
</reference>
<dbReference type="RefSeq" id="XP_016589651.1">
    <property type="nucleotide sequence ID" value="XM_016736848.1"/>
</dbReference>
<protein>
    <recommendedName>
        <fullName evidence="4">Secreted protein</fullName>
    </recommendedName>
</protein>
<evidence type="ECO:0008006" key="4">
    <source>
        <dbReference type="Google" id="ProtNLM"/>
    </source>
</evidence>
<dbReference type="AlphaFoldDB" id="A0A0F2MDR7"/>
<accession>A0A0F2MDR7</accession>
<sequence length="92" mass="10517">MRFRLFLLLPTNPLGVAENVAILDVTAFGFMCARWTWKHKETLQTKDVAADKRPKPRITRVSMPNSWRMQKRLALPVYTNASNEAAEDGRAT</sequence>
<dbReference type="KEGG" id="ssck:SPSK_10431"/>
<evidence type="ECO:0000313" key="3">
    <source>
        <dbReference type="Proteomes" id="UP000033710"/>
    </source>
</evidence>
<organism evidence="2 3">
    <name type="scientific">Sporothrix schenckii 1099-18</name>
    <dbReference type="NCBI Taxonomy" id="1397361"/>
    <lineage>
        <taxon>Eukaryota</taxon>
        <taxon>Fungi</taxon>
        <taxon>Dikarya</taxon>
        <taxon>Ascomycota</taxon>
        <taxon>Pezizomycotina</taxon>
        <taxon>Sordariomycetes</taxon>
        <taxon>Sordariomycetidae</taxon>
        <taxon>Ophiostomatales</taxon>
        <taxon>Ophiostomataceae</taxon>
        <taxon>Sporothrix</taxon>
    </lineage>
</organism>
<feature type="signal peptide" evidence="1">
    <location>
        <begin position="1"/>
        <end position="17"/>
    </location>
</feature>
<evidence type="ECO:0000256" key="1">
    <source>
        <dbReference type="SAM" id="SignalP"/>
    </source>
</evidence>
<dbReference type="EMBL" id="AXCR01000005">
    <property type="protein sequence ID" value="KJR86975.1"/>
    <property type="molecule type" value="Genomic_DNA"/>
</dbReference>
<evidence type="ECO:0000313" key="2">
    <source>
        <dbReference type="EMBL" id="KJR86975.1"/>
    </source>
</evidence>
<name>A0A0F2MDR7_SPOSC</name>
<gene>
    <name evidence="2" type="ORF">SPSK_10431</name>
</gene>
<comment type="caution">
    <text evidence="2">The sequence shown here is derived from an EMBL/GenBank/DDBJ whole genome shotgun (WGS) entry which is preliminary data.</text>
</comment>
<proteinExistence type="predicted"/>